<dbReference type="SMART" id="SM00110">
    <property type="entry name" value="C1Q"/>
    <property type="match status" value="1"/>
</dbReference>
<evidence type="ECO:0000313" key="4">
    <source>
        <dbReference type="EMBL" id="KAF7705339.1"/>
    </source>
</evidence>
<name>A0A8T0BEF3_SILME</name>
<gene>
    <name evidence="4" type="ORF">HF521_020625</name>
</gene>
<organism evidence="4 5">
    <name type="scientific">Silurus meridionalis</name>
    <name type="common">Southern catfish</name>
    <name type="synonym">Silurus soldatovi meridionalis</name>
    <dbReference type="NCBI Taxonomy" id="175797"/>
    <lineage>
        <taxon>Eukaryota</taxon>
        <taxon>Metazoa</taxon>
        <taxon>Chordata</taxon>
        <taxon>Craniata</taxon>
        <taxon>Vertebrata</taxon>
        <taxon>Euteleostomi</taxon>
        <taxon>Actinopterygii</taxon>
        <taxon>Neopterygii</taxon>
        <taxon>Teleostei</taxon>
        <taxon>Ostariophysi</taxon>
        <taxon>Siluriformes</taxon>
        <taxon>Siluridae</taxon>
        <taxon>Silurus</taxon>
    </lineage>
</organism>
<dbReference type="InterPro" id="IPR008983">
    <property type="entry name" value="Tumour_necrosis_fac-like_dom"/>
</dbReference>
<keyword evidence="5" id="KW-1185">Reference proteome</keyword>
<dbReference type="Pfam" id="PF23283">
    <property type="entry name" value="D8C_UMOD"/>
    <property type="match status" value="1"/>
</dbReference>
<evidence type="ECO:0000256" key="2">
    <source>
        <dbReference type="ARBA" id="ARBA00023157"/>
    </source>
</evidence>
<dbReference type="PANTHER" id="PTHR36191">
    <property type="entry name" value="ENDO/EXONUCLEASE/PHOSPHATASE DOMAIN-CONTAINING PROTEIN-RELATED"/>
    <property type="match status" value="1"/>
</dbReference>
<dbReference type="InterPro" id="IPR001073">
    <property type="entry name" value="C1q_dom"/>
</dbReference>
<keyword evidence="2" id="KW-1015">Disulfide bond</keyword>
<comment type="caution">
    <text evidence="4">The sequence shown here is derived from an EMBL/GenBank/DDBJ whole genome shotgun (WGS) entry which is preliminary data.</text>
</comment>
<reference evidence="4" key="1">
    <citation type="submission" date="2020-08" db="EMBL/GenBank/DDBJ databases">
        <title>Chromosome-level assembly of Southern catfish (Silurus meridionalis) provides insights into visual adaptation to the nocturnal and benthic lifestyles.</title>
        <authorList>
            <person name="Zhang Y."/>
            <person name="Wang D."/>
            <person name="Peng Z."/>
        </authorList>
    </citation>
    <scope>NUCLEOTIDE SEQUENCE</scope>
    <source>
        <strain evidence="4">SWU-2019-XX</strain>
        <tissue evidence="4">Muscle</tissue>
    </source>
</reference>
<evidence type="ECO:0000259" key="3">
    <source>
        <dbReference type="PROSITE" id="PS50871"/>
    </source>
</evidence>
<dbReference type="PANTHER" id="PTHR36191:SF4">
    <property type="entry name" value="VWFD DOMAIN-CONTAINING PROTEIN"/>
    <property type="match status" value="1"/>
</dbReference>
<keyword evidence="1" id="KW-0732">Signal</keyword>
<dbReference type="InterPro" id="IPR057774">
    <property type="entry name" value="D8C_UMOD/GP2/OIT3-like"/>
</dbReference>
<sequence length="342" mass="38559">MKQKQEAISQAVMHCTQTQGSADNEVNMTTLEKGSTSMFYSFPHLEEDDDTDDMLDPCKNYKSLNQDWRATNYTTKKVSCDRNVQWKGWYRLFYRGKSIQMPELCVKKEHCGTHAPLWLVGGHPRKRDGIVTRKVCGHWGNNCCAFKSPPIQVKACKNYYVYKFVQPLTCHLAYCADVNTLVCGTCRRNEICKSKDKIKWFCYKKKVRKVKVHFFAANPNSLSGKVNRIQYKKVYVNVGGAFNSRTGVFTAPVTGIYQFFFSTQSGRGGLKTDLWLVVNGYWVALSHTLVNISNTVGNLSTYMTTLRKGALVYVTHTCGNSWANSASNTIVFGGSLLSAVNG</sequence>
<dbReference type="Gene3D" id="2.60.120.40">
    <property type="match status" value="1"/>
</dbReference>
<proteinExistence type="predicted"/>
<evidence type="ECO:0000313" key="5">
    <source>
        <dbReference type="Proteomes" id="UP000606274"/>
    </source>
</evidence>
<dbReference type="EMBL" id="JABFDY010000007">
    <property type="protein sequence ID" value="KAF7705339.1"/>
    <property type="molecule type" value="Genomic_DNA"/>
</dbReference>
<dbReference type="PROSITE" id="PS50871">
    <property type="entry name" value="C1Q"/>
    <property type="match status" value="1"/>
</dbReference>
<evidence type="ECO:0000256" key="1">
    <source>
        <dbReference type="ARBA" id="ARBA00022729"/>
    </source>
</evidence>
<dbReference type="SUPFAM" id="SSF49842">
    <property type="entry name" value="TNF-like"/>
    <property type="match status" value="1"/>
</dbReference>
<dbReference type="Pfam" id="PF00386">
    <property type="entry name" value="C1q"/>
    <property type="match status" value="1"/>
</dbReference>
<dbReference type="Proteomes" id="UP000606274">
    <property type="component" value="Unassembled WGS sequence"/>
</dbReference>
<feature type="domain" description="C1q" evidence="3">
    <location>
        <begin position="207"/>
        <end position="342"/>
    </location>
</feature>
<accession>A0A8T0BEF3</accession>
<dbReference type="AlphaFoldDB" id="A0A8T0BEF3"/>
<protein>
    <recommendedName>
        <fullName evidence="3">C1q domain-containing protein</fullName>
    </recommendedName>
</protein>